<evidence type="ECO:0000313" key="2">
    <source>
        <dbReference type="EMBL" id="TNV85785.1"/>
    </source>
</evidence>
<feature type="compositionally biased region" description="Basic residues" evidence="1">
    <location>
        <begin position="36"/>
        <end position="46"/>
    </location>
</feature>
<sequence length="286" mass="32544">MKNGNKPSPPTDILDETSLEIEVVPYEEPDIVRNTRQTRHQSLKHKKESEDVQETSDLQSGNRMGEKSHYQKNRSISPQYATNDYYPNSKEVVAAKIKSGGTQKLPLRVHPNSVKFEKMKHTANKQKAQSSNKLSEEPEQWSSNQRGSNSNHRSITPQRLQSANPMKHVIRGRTDTSSQNRSSRVNISDGRQDNHVAFQQITEGDESFSILEQSSLSLADDEPPKILYQKQIPGAYQPQQSSPTALDRKRGLMVEDSESDEEKGRVIHQQFTQDASRIRKRVVIKE</sequence>
<evidence type="ECO:0000313" key="3">
    <source>
        <dbReference type="Proteomes" id="UP000785679"/>
    </source>
</evidence>
<keyword evidence="3" id="KW-1185">Reference proteome</keyword>
<dbReference type="Proteomes" id="UP000785679">
    <property type="component" value="Unassembled WGS sequence"/>
</dbReference>
<gene>
    <name evidence="2" type="ORF">FGO68_gene6083</name>
</gene>
<feature type="region of interest" description="Disordered" evidence="1">
    <location>
        <begin position="30"/>
        <end position="194"/>
    </location>
</feature>
<organism evidence="2 3">
    <name type="scientific">Halteria grandinella</name>
    <dbReference type="NCBI Taxonomy" id="5974"/>
    <lineage>
        <taxon>Eukaryota</taxon>
        <taxon>Sar</taxon>
        <taxon>Alveolata</taxon>
        <taxon>Ciliophora</taxon>
        <taxon>Intramacronucleata</taxon>
        <taxon>Spirotrichea</taxon>
        <taxon>Stichotrichia</taxon>
        <taxon>Sporadotrichida</taxon>
        <taxon>Halteriidae</taxon>
        <taxon>Halteria</taxon>
    </lineage>
</organism>
<dbReference type="EMBL" id="RRYP01001551">
    <property type="protein sequence ID" value="TNV85785.1"/>
    <property type="molecule type" value="Genomic_DNA"/>
</dbReference>
<name>A0A8J8P4B0_HALGN</name>
<feature type="region of interest" description="Disordered" evidence="1">
    <location>
        <begin position="230"/>
        <end position="269"/>
    </location>
</feature>
<feature type="compositionally biased region" description="Polar residues" evidence="1">
    <location>
        <begin position="73"/>
        <end position="86"/>
    </location>
</feature>
<protein>
    <submittedName>
        <fullName evidence="2">Uncharacterized protein</fullName>
    </submittedName>
</protein>
<feature type="compositionally biased region" description="Polar residues" evidence="1">
    <location>
        <begin position="140"/>
        <end position="164"/>
    </location>
</feature>
<comment type="caution">
    <text evidence="2">The sequence shown here is derived from an EMBL/GenBank/DDBJ whole genome shotgun (WGS) entry which is preliminary data.</text>
</comment>
<dbReference type="AlphaFoldDB" id="A0A8J8P4B0"/>
<accession>A0A8J8P4B0</accession>
<proteinExistence type="predicted"/>
<evidence type="ECO:0000256" key="1">
    <source>
        <dbReference type="SAM" id="MobiDB-lite"/>
    </source>
</evidence>
<reference evidence="2" key="1">
    <citation type="submission" date="2019-06" db="EMBL/GenBank/DDBJ databases">
        <authorList>
            <person name="Zheng W."/>
        </authorList>
    </citation>
    <scope>NUCLEOTIDE SEQUENCE</scope>
    <source>
        <strain evidence="2">QDHG01</strain>
    </source>
</reference>
<feature type="compositionally biased region" description="Polar residues" evidence="1">
    <location>
        <begin position="175"/>
        <end position="186"/>
    </location>
</feature>